<protein>
    <submittedName>
        <fullName evidence="2">Uncharacterized protein</fullName>
    </submittedName>
</protein>
<evidence type="ECO:0000313" key="2">
    <source>
        <dbReference type="EMBL" id="RJL23612.1"/>
    </source>
</evidence>
<evidence type="ECO:0000313" key="3">
    <source>
        <dbReference type="Proteomes" id="UP000265768"/>
    </source>
</evidence>
<accession>A0A3A4AVV2</accession>
<proteinExistence type="predicted"/>
<reference evidence="2 3" key="1">
    <citation type="submission" date="2018-09" db="EMBL/GenBank/DDBJ databases">
        <title>YIM 75507 draft genome.</title>
        <authorList>
            <person name="Tang S."/>
            <person name="Feng Y."/>
        </authorList>
    </citation>
    <scope>NUCLEOTIDE SEQUENCE [LARGE SCALE GENOMIC DNA]</scope>
    <source>
        <strain evidence="2 3">YIM 75507</strain>
    </source>
</reference>
<dbReference type="EMBL" id="QZEY01000018">
    <property type="protein sequence ID" value="RJL23612.1"/>
    <property type="molecule type" value="Genomic_DNA"/>
</dbReference>
<gene>
    <name evidence="2" type="ORF">D5H75_32440</name>
</gene>
<organism evidence="2 3">
    <name type="scientific">Bailinhaonella thermotolerans</name>
    <dbReference type="NCBI Taxonomy" id="1070861"/>
    <lineage>
        <taxon>Bacteria</taxon>
        <taxon>Bacillati</taxon>
        <taxon>Actinomycetota</taxon>
        <taxon>Actinomycetes</taxon>
        <taxon>Streptosporangiales</taxon>
        <taxon>Streptosporangiaceae</taxon>
        <taxon>Bailinhaonella</taxon>
    </lineage>
</organism>
<feature type="region of interest" description="Disordered" evidence="1">
    <location>
        <begin position="25"/>
        <end position="67"/>
    </location>
</feature>
<dbReference type="AlphaFoldDB" id="A0A3A4AVV2"/>
<name>A0A3A4AVV2_9ACTN</name>
<dbReference type="Proteomes" id="UP000265768">
    <property type="component" value="Unassembled WGS sequence"/>
</dbReference>
<evidence type="ECO:0000256" key="1">
    <source>
        <dbReference type="SAM" id="MobiDB-lite"/>
    </source>
</evidence>
<comment type="caution">
    <text evidence="2">The sequence shown here is derived from an EMBL/GenBank/DDBJ whole genome shotgun (WGS) entry which is preliminary data.</text>
</comment>
<sequence>MLIRITTWLSAVGAVHEALPRRASEVRTHLGGPPLPRAAKAPIAADSTTTKEPSMTDLRPLPPAAAA</sequence>
<keyword evidence="3" id="KW-1185">Reference proteome</keyword>